<keyword evidence="1" id="KW-0472">Membrane</keyword>
<dbReference type="PANTHER" id="PTHR30244">
    <property type="entry name" value="TRANSAMINASE"/>
    <property type="match status" value="1"/>
</dbReference>
<sequence length="196" mass="22579">MYDLLPYVDIVITLTSTVGLEAMLFFEKSVLIGKMTEGRRYPYYESLGSYHMENPVELAEKAIRILSDEQEMKLAKQQGAQFIKQHYPHARSIDVLLSLLKTKKLVWIFRDEDRGVQAIWEKRAQFLPYALPFIEQEEIDEVIGTLKSGWLSTGPKVRQFEEEFQQLTGAKHAIAVNSCTAALFFSLKGKRNWGWG</sequence>
<dbReference type="InterPro" id="IPR015421">
    <property type="entry name" value="PyrdxlP-dep_Trfase_major"/>
</dbReference>
<keyword evidence="1" id="KW-0812">Transmembrane</keyword>
<dbReference type="Pfam" id="PF01041">
    <property type="entry name" value="DegT_DnrJ_EryC1"/>
    <property type="match status" value="1"/>
</dbReference>
<evidence type="ECO:0000313" key="2">
    <source>
        <dbReference type="EMBL" id="BBP93038.1"/>
    </source>
</evidence>
<feature type="transmembrane region" description="Helical" evidence="1">
    <location>
        <begin position="6"/>
        <end position="26"/>
    </location>
</feature>
<gene>
    <name evidence="2" type="ORF">BsIDN1_66560</name>
</gene>
<keyword evidence="1" id="KW-1133">Transmembrane helix</keyword>
<dbReference type="EMBL" id="AP021906">
    <property type="protein sequence ID" value="BBP93038.1"/>
    <property type="molecule type" value="Genomic_DNA"/>
</dbReference>
<dbReference type="PANTHER" id="PTHR30244:SF34">
    <property type="entry name" value="DTDP-4-AMINO-4,6-DIDEOXYGALACTOSE TRANSAMINASE"/>
    <property type="match status" value="1"/>
</dbReference>
<proteinExistence type="predicted"/>
<name>A0A5S9MIV5_BACIA</name>
<dbReference type="GO" id="GO:0030170">
    <property type="term" value="F:pyridoxal phosphate binding"/>
    <property type="evidence" value="ECO:0007669"/>
    <property type="project" value="TreeGrafter"/>
</dbReference>
<protein>
    <submittedName>
        <fullName evidence="2">Uncharacterized protein</fullName>
    </submittedName>
</protein>
<evidence type="ECO:0000313" key="3">
    <source>
        <dbReference type="Proteomes" id="UP000464658"/>
    </source>
</evidence>
<dbReference type="Gene3D" id="3.40.640.10">
    <property type="entry name" value="Type I PLP-dependent aspartate aminotransferase-like (Major domain)"/>
    <property type="match status" value="1"/>
</dbReference>
<dbReference type="GO" id="GO:0008483">
    <property type="term" value="F:transaminase activity"/>
    <property type="evidence" value="ECO:0007669"/>
    <property type="project" value="TreeGrafter"/>
</dbReference>
<dbReference type="InterPro" id="IPR015424">
    <property type="entry name" value="PyrdxlP-dep_Trfase"/>
</dbReference>
<dbReference type="Proteomes" id="UP000464658">
    <property type="component" value="Chromosome"/>
</dbReference>
<organism evidence="2 3">
    <name type="scientific">Bacillus safensis</name>
    <dbReference type="NCBI Taxonomy" id="561879"/>
    <lineage>
        <taxon>Bacteria</taxon>
        <taxon>Bacillati</taxon>
        <taxon>Bacillota</taxon>
        <taxon>Bacilli</taxon>
        <taxon>Bacillales</taxon>
        <taxon>Bacillaceae</taxon>
        <taxon>Bacillus</taxon>
    </lineage>
</organism>
<reference evidence="2 3" key="1">
    <citation type="submission" date="2019-12" db="EMBL/GenBank/DDBJ databases">
        <title>Full genome sequence of a Bacillus safensis strain isolated from commercially available natto in Indonesia.</title>
        <authorList>
            <person name="Yoshida M."/>
            <person name="Uomi M."/>
            <person name="Waturangi D."/>
            <person name="Ekaputri J.J."/>
            <person name="Setiamarga D.H.E."/>
        </authorList>
    </citation>
    <scope>NUCLEOTIDE SEQUENCE [LARGE SCALE GENOMIC DNA]</scope>
    <source>
        <strain evidence="2 3">IDN1</strain>
    </source>
</reference>
<dbReference type="SUPFAM" id="SSF53383">
    <property type="entry name" value="PLP-dependent transferases"/>
    <property type="match status" value="1"/>
</dbReference>
<evidence type="ECO:0000256" key="1">
    <source>
        <dbReference type="SAM" id="Phobius"/>
    </source>
</evidence>
<dbReference type="InterPro" id="IPR000653">
    <property type="entry name" value="DegT/StrS_aminotransferase"/>
</dbReference>
<dbReference type="AlphaFoldDB" id="A0A5S9MIV5"/>
<dbReference type="GO" id="GO:0000271">
    <property type="term" value="P:polysaccharide biosynthetic process"/>
    <property type="evidence" value="ECO:0007669"/>
    <property type="project" value="TreeGrafter"/>
</dbReference>
<accession>A0A5S9MIV5</accession>